<protein>
    <submittedName>
        <fullName evidence="1">Uncharacterized protein</fullName>
    </submittedName>
</protein>
<reference evidence="1" key="1">
    <citation type="journal article" date="2021" name="Proc. Natl. Acad. Sci. U.S.A.">
        <title>A Catalog of Tens of Thousands of Viruses from Human Metagenomes Reveals Hidden Associations with Chronic Diseases.</title>
        <authorList>
            <person name="Tisza M.J."/>
            <person name="Buck C.B."/>
        </authorList>
    </citation>
    <scope>NUCLEOTIDE SEQUENCE</scope>
    <source>
        <strain evidence="1">CtoMB99</strain>
    </source>
</reference>
<proteinExistence type="predicted"/>
<accession>A0A8S5MZ57</accession>
<organism evidence="1">
    <name type="scientific">Siphoviridae sp. ctoMB99</name>
    <dbReference type="NCBI Taxonomy" id="2826459"/>
    <lineage>
        <taxon>Viruses</taxon>
        <taxon>Duplodnaviria</taxon>
        <taxon>Heunggongvirae</taxon>
        <taxon>Uroviricota</taxon>
        <taxon>Caudoviricetes</taxon>
    </lineage>
</organism>
<dbReference type="EMBL" id="BK015023">
    <property type="protein sequence ID" value="DAD87638.1"/>
    <property type="molecule type" value="Genomic_DNA"/>
</dbReference>
<name>A0A8S5MZ57_9CAUD</name>
<evidence type="ECO:0000313" key="1">
    <source>
        <dbReference type="EMBL" id="DAD87638.1"/>
    </source>
</evidence>
<sequence>MGTSWSEIITNYASLFIDDARFSDDLAVDPALYFRRMSLYMTAAIPMLSSPPQLLEKVTNGLESPTYADAEWTSDAGSMTGETKVDTGNTGYDLFSCVLREVSPSGEVTLTPYTEAVYDENTGIVTFPAQASENVQYQMDFYKDGTFAFDLTTWQKRLLGLAFAIVWDERFSRNWLNIQMKIKDASFETVNESNYMNAVQNRLSANHALFNDELHKYEQTVAYANVMPYNGSKKRFV</sequence>